<proteinExistence type="predicted"/>
<dbReference type="PANTHER" id="PTHR38795">
    <property type="entry name" value="DUF6604 DOMAIN-CONTAINING PROTEIN"/>
    <property type="match status" value="1"/>
</dbReference>
<feature type="domain" description="DUF6604" evidence="1">
    <location>
        <begin position="11"/>
        <end position="259"/>
    </location>
</feature>
<evidence type="ECO:0000313" key="2">
    <source>
        <dbReference type="EMBL" id="KAF2842359.1"/>
    </source>
</evidence>
<keyword evidence="3" id="KW-1185">Reference proteome</keyword>
<name>A0A9P4SHF1_9PEZI</name>
<comment type="caution">
    <text evidence="2">The sequence shown here is derived from an EMBL/GenBank/DDBJ whole genome shotgun (WGS) entry which is preliminary data.</text>
</comment>
<accession>A0A9P4SHF1</accession>
<dbReference type="EMBL" id="MU006090">
    <property type="protein sequence ID" value="KAF2842359.1"/>
    <property type="molecule type" value="Genomic_DNA"/>
</dbReference>
<gene>
    <name evidence="2" type="ORF">M501DRAFT_1055063</name>
</gene>
<reference evidence="2" key="1">
    <citation type="journal article" date="2020" name="Stud. Mycol.">
        <title>101 Dothideomycetes genomes: a test case for predicting lifestyles and emergence of pathogens.</title>
        <authorList>
            <person name="Haridas S."/>
            <person name="Albert R."/>
            <person name="Binder M."/>
            <person name="Bloem J."/>
            <person name="Labutti K."/>
            <person name="Salamov A."/>
            <person name="Andreopoulos B."/>
            <person name="Baker S."/>
            <person name="Barry K."/>
            <person name="Bills G."/>
            <person name="Bluhm B."/>
            <person name="Cannon C."/>
            <person name="Castanera R."/>
            <person name="Culley D."/>
            <person name="Daum C."/>
            <person name="Ezra D."/>
            <person name="Gonzalez J."/>
            <person name="Henrissat B."/>
            <person name="Kuo A."/>
            <person name="Liang C."/>
            <person name="Lipzen A."/>
            <person name="Lutzoni F."/>
            <person name="Magnuson J."/>
            <person name="Mondo S."/>
            <person name="Nolan M."/>
            <person name="Ohm R."/>
            <person name="Pangilinan J."/>
            <person name="Park H.-J."/>
            <person name="Ramirez L."/>
            <person name="Alfaro M."/>
            <person name="Sun H."/>
            <person name="Tritt A."/>
            <person name="Yoshinaga Y."/>
            <person name="Zwiers L.-H."/>
            <person name="Turgeon B."/>
            <person name="Goodwin S."/>
            <person name="Spatafora J."/>
            <person name="Crous P."/>
            <person name="Grigoriev I."/>
        </authorList>
    </citation>
    <scope>NUCLEOTIDE SEQUENCE</scope>
    <source>
        <strain evidence="2">CBS 101060</strain>
    </source>
</reference>
<dbReference type="InterPro" id="IPR046539">
    <property type="entry name" value="DUF6604"/>
</dbReference>
<evidence type="ECO:0000259" key="1">
    <source>
        <dbReference type="Pfam" id="PF20253"/>
    </source>
</evidence>
<evidence type="ECO:0000313" key="3">
    <source>
        <dbReference type="Proteomes" id="UP000799429"/>
    </source>
</evidence>
<dbReference type="PANTHER" id="PTHR38795:SF1">
    <property type="entry name" value="DUF6604 DOMAIN-CONTAINING PROTEIN"/>
    <property type="match status" value="1"/>
</dbReference>
<sequence length="755" mass="86038">MDTELIRGDYKQYKSDTEFVAWWLATTAKEYGFKSENASLDPCWRSNVKLNSYLIAIRDFIPLAQYIKGHYETNIPSAFRNALDRAIRLRKRFHVWFRNRPRKDNKSTEGASDKSHRHFVEVLERVRDILLYQPPQERVQGYSTLSEEIVQNGMGNLPANIFDLLTLEEPTEESARTKKAATIQSSKSTVSIEYSFEEVQDDEDEMTLALFLLFSETDCIRSAICGTWSRYHKGEIDVIAASLATETGIWAVRDMEQQFPELYPRFDDIESLILGICNVQCEKTGAAPVVTDVGIEETSPVIYEIKEKSFYLPWRVLSLSFQSAEYSTLLQMGSYFLCEYDSSKDLETLSMVEKQEEDIRILDGILRVLYTAYSMCLDDPKNPPLTAEDALVRLFRDAYGTGKTTLAVVFAMQVYLDIHHEMRNDVSKGYVDLRKTANAVKTTINQTANLHATLGARVWITRENEMFSYLITLIETVAGAELPSEIPTGLEHEPLSWLLEVLTNHPWQCGLIRYCLQMNVQEVGLRIASTWGSIIFSAHLYNAVRQEQILEERWKDMDTLMVIHGQNAFFPGGVPKTPPDYVKRCGLKMGVSLANWAPNRRDNGLTITQSQLKGLEQVSPVSRIFKERYCEGKHCPNLSEKEIETVLSKGSTNAVLSCWRNKEMVDEHTVLNSLCDAIQTELFEIYFDYLSMHRTCMVMLRQVRTSFYSNGNQSGISTGAGSRVDDREFAIVVYEILRTGSLQNGVGTCIQEIKA</sequence>
<dbReference type="AlphaFoldDB" id="A0A9P4SHF1"/>
<dbReference type="OrthoDB" id="5238236at2759"/>
<organism evidence="2 3">
    <name type="scientific">Patellaria atrata CBS 101060</name>
    <dbReference type="NCBI Taxonomy" id="1346257"/>
    <lineage>
        <taxon>Eukaryota</taxon>
        <taxon>Fungi</taxon>
        <taxon>Dikarya</taxon>
        <taxon>Ascomycota</taxon>
        <taxon>Pezizomycotina</taxon>
        <taxon>Dothideomycetes</taxon>
        <taxon>Dothideomycetes incertae sedis</taxon>
        <taxon>Patellariales</taxon>
        <taxon>Patellariaceae</taxon>
        <taxon>Patellaria</taxon>
    </lineage>
</organism>
<dbReference type="Pfam" id="PF20253">
    <property type="entry name" value="DUF6604"/>
    <property type="match status" value="1"/>
</dbReference>
<protein>
    <recommendedName>
        <fullName evidence="1">DUF6604 domain-containing protein</fullName>
    </recommendedName>
</protein>
<dbReference type="Proteomes" id="UP000799429">
    <property type="component" value="Unassembled WGS sequence"/>
</dbReference>